<dbReference type="InterPro" id="IPR050490">
    <property type="entry name" value="Bact_solute-bd_prot1"/>
</dbReference>
<dbReference type="Proteomes" id="UP001168620">
    <property type="component" value="Unassembled WGS sequence"/>
</dbReference>
<feature type="signal peptide" evidence="2">
    <location>
        <begin position="1"/>
        <end position="32"/>
    </location>
</feature>
<dbReference type="PANTHER" id="PTHR43649">
    <property type="entry name" value="ARABINOSE-BINDING PROTEIN-RELATED"/>
    <property type="match status" value="1"/>
</dbReference>
<dbReference type="InterPro" id="IPR006059">
    <property type="entry name" value="SBP"/>
</dbReference>
<comment type="caution">
    <text evidence="3">The sequence shown here is derived from an EMBL/GenBank/DDBJ whole genome shotgun (WGS) entry which is preliminary data.</text>
</comment>
<evidence type="ECO:0000256" key="1">
    <source>
        <dbReference type="SAM" id="MobiDB-lite"/>
    </source>
</evidence>
<evidence type="ECO:0000313" key="4">
    <source>
        <dbReference type="Proteomes" id="UP001168620"/>
    </source>
</evidence>
<dbReference type="EMBL" id="JAUHJQ010000001">
    <property type="protein sequence ID" value="MDN4171452.1"/>
    <property type="molecule type" value="Genomic_DNA"/>
</dbReference>
<evidence type="ECO:0000256" key="2">
    <source>
        <dbReference type="SAM" id="SignalP"/>
    </source>
</evidence>
<keyword evidence="4" id="KW-1185">Reference proteome</keyword>
<reference evidence="3" key="1">
    <citation type="submission" date="2023-06" db="EMBL/GenBank/DDBJ databases">
        <title>Draft genome sequence of Nocardioides sp. SOB77.</title>
        <authorList>
            <person name="Zhang G."/>
        </authorList>
    </citation>
    <scope>NUCLEOTIDE SEQUENCE</scope>
    <source>
        <strain evidence="3">SOB77</strain>
    </source>
</reference>
<dbReference type="Pfam" id="PF13416">
    <property type="entry name" value="SBP_bac_8"/>
    <property type="match status" value="1"/>
</dbReference>
<proteinExistence type="predicted"/>
<sequence>MRLRRGRRSSRRGLAALVVLALGLGLTGCTEDGDPPAPDPTRAAPPVRLLFGVWGNDEEVSAYQAMVDTYNARSQDSQVELRSWNDREDLADALQAGGKVPDVFLTSRRDLKWLVDEGLTQPVDELLDERGTEFGDNYSRDALRAFSADTRLQCMPYGISPTVVFYNTELVDFERMRNRELPAPSDEDDTRWTFEEFVAAADFSTRPRKRTRGVHVEPTMAGLAPFVESGGGSVFDDETEPTSTSFSSDGSREALTRTLELLRNPQLTLTDQQLQRATPQTWFERGRLAMMTGDRSLVPVLRQVQGLEFDVMPIPSLGSYATVGDITGLCLSKAAASTAEGADFLVHATSTESVTRVVRAGYLVPANLEVAYSEDFVQPGRLPVHSSVFTDSIRALRVPPLLDSWDELEAAVRDDIRSLVTSAPELDLEAVTEQIDLDSQRVLDPDFEEPTESTSPSDDASPSDDSAEE</sequence>
<protein>
    <submittedName>
        <fullName evidence="3">Extracellular solute-binding protein</fullName>
    </submittedName>
</protein>
<feature type="chain" id="PRO_5046705705" evidence="2">
    <location>
        <begin position="33"/>
        <end position="469"/>
    </location>
</feature>
<dbReference type="PANTHER" id="PTHR43649:SF12">
    <property type="entry name" value="DIACETYLCHITOBIOSE BINDING PROTEIN DASA"/>
    <property type="match status" value="1"/>
</dbReference>
<organism evidence="3 4">
    <name type="scientific">Nocardioides oceani</name>
    <dbReference type="NCBI Taxonomy" id="3058369"/>
    <lineage>
        <taxon>Bacteria</taxon>
        <taxon>Bacillati</taxon>
        <taxon>Actinomycetota</taxon>
        <taxon>Actinomycetes</taxon>
        <taxon>Propionibacteriales</taxon>
        <taxon>Nocardioidaceae</taxon>
        <taxon>Nocardioides</taxon>
    </lineage>
</organism>
<dbReference type="RefSeq" id="WP_300950379.1">
    <property type="nucleotide sequence ID" value="NZ_JAUHJQ010000001.1"/>
</dbReference>
<feature type="region of interest" description="Disordered" evidence="1">
    <location>
        <begin position="227"/>
        <end position="252"/>
    </location>
</feature>
<dbReference type="SUPFAM" id="SSF53850">
    <property type="entry name" value="Periplasmic binding protein-like II"/>
    <property type="match status" value="1"/>
</dbReference>
<gene>
    <name evidence="3" type="ORF">QWY28_00695</name>
</gene>
<evidence type="ECO:0000313" key="3">
    <source>
        <dbReference type="EMBL" id="MDN4171452.1"/>
    </source>
</evidence>
<dbReference type="Gene3D" id="3.40.190.10">
    <property type="entry name" value="Periplasmic binding protein-like II"/>
    <property type="match status" value="1"/>
</dbReference>
<dbReference type="PROSITE" id="PS51257">
    <property type="entry name" value="PROKAR_LIPOPROTEIN"/>
    <property type="match status" value="1"/>
</dbReference>
<name>A0ABT8FAL0_9ACTN</name>
<keyword evidence="2" id="KW-0732">Signal</keyword>
<accession>A0ABT8FAL0</accession>
<feature type="region of interest" description="Disordered" evidence="1">
    <location>
        <begin position="437"/>
        <end position="469"/>
    </location>
</feature>